<dbReference type="EMBL" id="CABFNP030000548">
    <property type="protein sequence ID" value="CAI6041887.1"/>
    <property type="molecule type" value="Genomic_DNA"/>
</dbReference>
<keyword evidence="4" id="KW-1185">Reference proteome</keyword>
<dbReference type="AlphaFoldDB" id="A0AA35LRI8"/>
<evidence type="ECO:0000313" key="4">
    <source>
        <dbReference type="Proteomes" id="UP001160390"/>
    </source>
</evidence>
<dbReference type="Proteomes" id="UP001160390">
    <property type="component" value="Unassembled WGS sequence"/>
</dbReference>
<organism evidence="2 4">
    <name type="scientific">Clonostachys chloroleuca</name>
    <dbReference type="NCBI Taxonomy" id="1926264"/>
    <lineage>
        <taxon>Eukaryota</taxon>
        <taxon>Fungi</taxon>
        <taxon>Dikarya</taxon>
        <taxon>Ascomycota</taxon>
        <taxon>Pezizomycotina</taxon>
        <taxon>Sordariomycetes</taxon>
        <taxon>Hypocreomycetidae</taxon>
        <taxon>Hypocreales</taxon>
        <taxon>Bionectriaceae</taxon>
        <taxon>Clonostachys</taxon>
    </lineage>
</organism>
<evidence type="ECO:0000313" key="1">
    <source>
        <dbReference type="EMBL" id="CAI6035607.1"/>
    </source>
</evidence>
<proteinExistence type="predicted"/>
<gene>
    <name evidence="1" type="ORF">CCHLO57077_00011109</name>
    <name evidence="3" type="ORF">CCHLO57077_00015932</name>
    <name evidence="2" type="ORF">CCHLO57077_00018632</name>
</gene>
<dbReference type="InterPro" id="IPR017938">
    <property type="entry name" value="Riboflavin_synthase-like_b-brl"/>
</dbReference>
<accession>A0AA35LRI8</accession>
<dbReference type="SUPFAM" id="SSF63380">
    <property type="entry name" value="Riboflavin synthase domain-like"/>
    <property type="match status" value="1"/>
</dbReference>
<protein>
    <submittedName>
        <fullName evidence="2">Uncharacterized protein</fullName>
    </submittedName>
</protein>
<evidence type="ECO:0000313" key="2">
    <source>
        <dbReference type="EMBL" id="CAI6041887.1"/>
    </source>
</evidence>
<reference evidence="2" key="1">
    <citation type="submission" date="2023-01" db="EMBL/GenBank/DDBJ databases">
        <authorList>
            <person name="Piombo E."/>
        </authorList>
    </citation>
    <scope>NUCLEOTIDE SEQUENCE</scope>
</reference>
<dbReference type="EMBL" id="CABFNP030000511">
    <property type="protein sequence ID" value="CAI6035607.1"/>
    <property type="molecule type" value="Genomic_DNA"/>
</dbReference>
<dbReference type="EMBL" id="CABFNP030001271">
    <property type="protein sequence ID" value="CAI6095928.1"/>
    <property type="molecule type" value="Genomic_DNA"/>
</dbReference>
<sequence length="193" mass="21004">MEEKTRPYSPALSIVLSIKTITTDTSMKCPADDAGLTKGRAKSTLCPIRLVDISQLLELKYNTGDHIAVWLENKDAGIIGPHNHPRTARGGLDEALGDHWPLELVLRPSLHALFKHHIEIAAPVSRELILNLVHGNNYIVVRAPGDIGKGDVIYGGGKQFSPTREANITDDSVINEDIATFLHGKSCTDTKLG</sequence>
<name>A0AA35LRI8_9HYPO</name>
<comment type="caution">
    <text evidence="2">The sequence shown here is derived from an EMBL/GenBank/DDBJ whole genome shotgun (WGS) entry which is preliminary data.</text>
</comment>
<evidence type="ECO:0000313" key="3">
    <source>
        <dbReference type="EMBL" id="CAI6095928.1"/>
    </source>
</evidence>